<gene>
    <name evidence="1" type="ORF">HND93_15930</name>
</gene>
<name>A0ABX2TA43_9PROT</name>
<dbReference type="EMBL" id="JABFDB010000011">
    <property type="protein sequence ID" value="NYZ21206.1"/>
    <property type="molecule type" value="Genomic_DNA"/>
</dbReference>
<reference evidence="1 2" key="1">
    <citation type="submission" date="2020-05" db="EMBL/GenBank/DDBJ databases">
        <title>Azospirillum oleiclasticum sp. nov, a nitrogen-fixing and heavy crude oil-emulsifying bacterium isolated from the crude oil of Yumen Oilfield.</title>
        <authorList>
            <person name="Wu D."/>
            <person name="Cai M."/>
            <person name="Zhang X."/>
        </authorList>
    </citation>
    <scope>NUCLEOTIDE SEQUENCE [LARGE SCALE GENOMIC DNA]</scope>
    <source>
        <strain evidence="1 2">ROY-1-1-2</strain>
    </source>
</reference>
<dbReference type="RefSeq" id="WP_180282984.1">
    <property type="nucleotide sequence ID" value="NZ_JABFDB010000011.1"/>
</dbReference>
<accession>A0ABX2TA43</accession>
<organism evidence="1 2">
    <name type="scientific">Azospirillum oleiclasticum</name>
    <dbReference type="NCBI Taxonomy" id="2735135"/>
    <lineage>
        <taxon>Bacteria</taxon>
        <taxon>Pseudomonadati</taxon>
        <taxon>Pseudomonadota</taxon>
        <taxon>Alphaproteobacteria</taxon>
        <taxon>Rhodospirillales</taxon>
        <taxon>Azospirillaceae</taxon>
        <taxon>Azospirillum</taxon>
    </lineage>
</organism>
<evidence type="ECO:0000313" key="1">
    <source>
        <dbReference type="EMBL" id="NYZ21206.1"/>
    </source>
</evidence>
<dbReference type="Proteomes" id="UP000584642">
    <property type="component" value="Unassembled WGS sequence"/>
</dbReference>
<protein>
    <submittedName>
        <fullName evidence="1">Uncharacterized protein</fullName>
    </submittedName>
</protein>
<keyword evidence="2" id="KW-1185">Reference proteome</keyword>
<comment type="caution">
    <text evidence="1">The sequence shown here is derived from an EMBL/GenBank/DDBJ whole genome shotgun (WGS) entry which is preliminary data.</text>
</comment>
<sequence>MAGSLFRKLSADRPNWKTEEEVRKGWLKHLENELNVTFHAERDRNDASYNQVVIEFKDKGLFKGRTDSRAFKEAIYDRLSKYIPRRAKEEGLSDEDYIGIAIDGDHVCFGFYRGGKIVHRHLLPFNEASVELVAQACRDSKRRAVTSENLEEDFGHESIVGTAMMGGLALELAAHLKGTENNKVRMLFEE</sequence>
<evidence type="ECO:0000313" key="2">
    <source>
        <dbReference type="Proteomes" id="UP000584642"/>
    </source>
</evidence>
<proteinExistence type="predicted"/>